<sequence>MPSLSSSLFKACKSNRRELVHKSMCFSFDLLWTKPCIVVGFRFNGKTRTWDGCICGFTGEGKSPKRTTWCKSMAPIVQMVHIGGVKWFPTMVDFHKMMAFGGRRTYTNRGGGSVCRRQFVDSESRCQQI</sequence>
<protein>
    <submittedName>
        <fullName evidence="1">Uncharacterized protein</fullName>
    </submittedName>
</protein>
<evidence type="ECO:0000313" key="1">
    <source>
        <dbReference type="EMBL" id="CAH1431423.1"/>
    </source>
</evidence>
<proteinExistence type="predicted"/>
<gene>
    <name evidence="1" type="ORF">LVIROSA_LOCUS18138</name>
</gene>
<reference evidence="1 2" key="1">
    <citation type="submission" date="2022-01" db="EMBL/GenBank/DDBJ databases">
        <authorList>
            <person name="Xiong W."/>
            <person name="Schranz E."/>
        </authorList>
    </citation>
    <scope>NUCLEOTIDE SEQUENCE [LARGE SCALE GENOMIC DNA]</scope>
</reference>
<accession>A0AAU9MTW2</accession>
<dbReference type="EMBL" id="CAKMRJ010003334">
    <property type="protein sequence ID" value="CAH1431423.1"/>
    <property type="molecule type" value="Genomic_DNA"/>
</dbReference>
<comment type="caution">
    <text evidence="1">The sequence shown here is derived from an EMBL/GenBank/DDBJ whole genome shotgun (WGS) entry which is preliminary data.</text>
</comment>
<dbReference type="Proteomes" id="UP001157418">
    <property type="component" value="Unassembled WGS sequence"/>
</dbReference>
<keyword evidence="2" id="KW-1185">Reference proteome</keyword>
<organism evidence="1 2">
    <name type="scientific">Lactuca virosa</name>
    <dbReference type="NCBI Taxonomy" id="75947"/>
    <lineage>
        <taxon>Eukaryota</taxon>
        <taxon>Viridiplantae</taxon>
        <taxon>Streptophyta</taxon>
        <taxon>Embryophyta</taxon>
        <taxon>Tracheophyta</taxon>
        <taxon>Spermatophyta</taxon>
        <taxon>Magnoliopsida</taxon>
        <taxon>eudicotyledons</taxon>
        <taxon>Gunneridae</taxon>
        <taxon>Pentapetalae</taxon>
        <taxon>asterids</taxon>
        <taxon>campanulids</taxon>
        <taxon>Asterales</taxon>
        <taxon>Asteraceae</taxon>
        <taxon>Cichorioideae</taxon>
        <taxon>Cichorieae</taxon>
        <taxon>Lactucinae</taxon>
        <taxon>Lactuca</taxon>
    </lineage>
</organism>
<name>A0AAU9MTW2_9ASTR</name>
<evidence type="ECO:0000313" key="2">
    <source>
        <dbReference type="Proteomes" id="UP001157418"/>
    </source>
</evidence>
<dbReference type="AlphaFoldDB" id="A0AAU9MTW2"/>